<dbReference type="EMBL" id="CAADFF010000003">
    <property type="protein sequence ID" value="VFJ86413.1"/>
    <property type="molecule type" value="Genomic_DNA"/>
</dbReference>
<dbReference type="AlphaFoldDB" id="A0A450U5K7"/>
<dbReference type="PANTHER" id="PTHR43847:SF1">
    <property type="entry name" value="BLL3993 PROTEIN"/>
    <property type="match status" value="1"/>
</dbReference>
<dbReference type="GO" id="GO:0032259">
    <property type="term" value="P:methylation"/>
    <property type="evidence" value="ECO:0007669"/>
    <property type="project" value="UniProtKB-KW"/>
</dbReference>
<feature type="transmembrane region" description="Helical" evidence="5">
    <location>
        <begin position="72"/>
        <end position="93"/>
    </location>
</feature>
<evidence type="ECO:0000256" key="1">
    <source>
        <dbReference type="ARBA" id="ARBA00004127"/>
    </source>
</evidence>
<evidence type="ECO:0000256" key="3">
    <source>
        <dbReference type="ARBA" id="ARBA00022989"/>
    </source>
</evidence>
<dbReference type="InterPro" id="IPR052527">
    <property type="entry name" value="Metal_cation-efflux_comp"/>
</dbReference>
<keyword evidence="2 5" id="KW-0812">Transmembrane</keyword>
<accession>A0A450U5K7</accession>
<feature type="transmembrane region" description="Helical" evidence="5">
    <location>
        <begin position="6"/>
        <end position="22"/>
    </location>
</feature>
<feature type="transmembrane region" description="Helical" evidence="5">
    <location>
        <begin position="122"/>
        <end position="145"/>
    </location>
</feature>
<evidence type="ECO:0000313" key="6">
    <source>
        <dbReference type="EMBL" id="VFJ86413.1"/>
    </source>
</evidence>
<dbReference type="PANTHER" id="PTHR43847">
    <property type="entry name" value="BLL3993 PROTEIN"/>
    <property type="match status" value="1"/>
</dbReference>
<keyword evidence="6" id="KW-0489">Methyltransferase</keyword>
<feature type="transmembrane region" description="Helical" evidence="5">
    <location>
        <begin position="43"/>
        <end position="60"/>
    </location>
</feature>
<dbReference type="Gene3D" id="1.20.120.1630">
    <property type="match status" value="1"/>
</dbReference>
<sequence>MIGIASVAGYWLLWFLLRILTSRKEKTSLIRRRSPWFTWGTQIYILSISLYYLAISIWTLDWDAYELSFSLSIGITVISIALAFNILSLYFLGSNYSLEIEIKQYHALITEGPYRFVRHPIYLGNICGFFGLCIIMNNWLAWIGLPAQIVGFFLMAREEEKVLVENLGDSYAKYKADVPYMLIPWVTFYHSASAASSHTDEA</sequence>
<evidence type="ECO:0000256" key="2">
    <source>
        <dbReference type="ARBA" id="ARBA00022692"/>
    </source>
</evidence>
<comment type="subcellular location">
    <subcellularLocation>
        <location evidence="1">Endomembrane system</location>
        <topology evidence="1">Multi-pass membrane protein</topology>
    </subcellularLocation>
</comment>
<dbReference type="GO" id="GO:0008168">
    <property type="term" value="F:methyltransferase activity"/>
    <property type="evidence" value="ECO:0007669"/>
    <property type="project" value="UniProtKB-KW"/>
</dbReference>
<dbReference type="Pfam" id="PF04191">
    <property type="entry name" value="PEMT"/>
    <property type="match status" value="1"/>
</dbReference>
<keyword evidence="6" id="KW-0808">Transferase</keyword>
<keyword evidence="4 5" id="KW-0472">Membrane</keyword>
<dbReference type="InterPro" id="IPR007318">
    <property type="entry name" value="Phopholipid_MeTrfase"/>
</dbReference>
<protein>
    <submittedName>
        <fullName evidence="6">Protein-S-isoprenylcysteine O-methyltransferase Ste14</fullName>
    </submittedName>
</protein>
<organism evidence="6">
    <name type="scientific">Candidatus Kentrum sp. LFY</name>
    <dbReference type="NCBI Taxonomy" id="2126342"/>
    <lineage>
        <taxon>Bacteria</taxon>
        <taxon>Pseudomonadati</taxon>
        <taxon>Pseudomonadota</taxon>
        <taxon>Gammaproteobacteria</taxon>
        <taxon>Candidatus Kentrum</taxon>
    </lineage>
</organism>
<keyword evidence="3 5" id="KW-1133">Transmembrane helix</keyword>
<reference evidence="6" key="1">
    <citation type="submission" date="2019-02" db="EMBL/GenBank/DDBJ databases">
        <authorList>
            <person name="Gruber-Vodicka R. H."/>
            <person name="Seah K. B. B."/>
        </authorList>
    </citation>
    <scope>NUCLEOTIDE SEQUENCE</scope>
    <source>
        <strain evidence="6">BECK_M7</strain>
    </source>
</reference>
<name>A0A450U5K7_9GAMM</name>
<dbReference type="GO" id="GO:0012505">
    <property type="term" value="C:endomembrane system"/>
    <property type="evidence" value="ECO:0007669"/>
    <property type="project" value="UniProtKB-SubCell"/>
</dbReference>
<evidence type="ECO:0000256" key="4">
    <source>
        <dbReference type="ARBA" id="ARBA00023136"/>
    </source>
</evidence>
<gene>
    <name evidence="6" type="ORF">BECKLFY1418B_GA0070995_100317</name>
</gene>
<evidence type="ECO:0000256" key="5">
    <source>
        <dbReference type="SAM" id="Phobius"/>
    </source>
</evidence>
<proteinExistence type="predicted"/>